<dbReference type="AlphaFoldDB" id="A0A9K3N8A5"/>
<proteinExistence type="predicted"/>
<evidence type="ECO:0000256" key="1">
    <source>
        <dbReference type="SAM" id="MobiDB-lite"/>
    </source>
</evidence>
<name>A0A9K3N8A5_HELAN</name>
<reference evidence="2" key="2">
    <citation type="submission" date="2020-06" db="EMBL/GenBank/DDBJ databases">
        <title>Helianthus annuus Genome sequencing and assembly Release 2.</title>
        <authorList>
            <person name="Gouzy J."/>
            <person name="Langlade N."/>
            <person name="Munos S."/>
        </authorList>
    </citation>
    <scope>NUCLEOTIDE SEQUENCE</scope>
    <source>
        <tissue evidence="2">Leaves</tissue>
    </source>
</reference>
<sequence length="49" mass="5847">MWGTLRSRIGRLLTSNKLHCSRILRLPTSRKTSRMPKMRRQRMPKSLLP</sequence>
<dbReference type="EMBL" id="MNCJ02000324">
    <property type="protein sequence ID" value="KAF5790415.1"/>
    <property type="molecule type" value="Genomic_DNA"/>
</dbReference>
<dbReference type="Proteomes" id="UP000215914">
    <property type="component" value="Unassembled WGS sequence"/>
</dbReference>
<protein>
    <submittedName>
        <fullName evidence="2">Uncharacterized protein</fullName>
    </submittedName>
</protein>
<evidence type="ECO:0000313" key="2">
    <source>
        <dbReference type="EMBL" id="KAF5790415.1"/>
    </source>
</evidence>
<reference evidence="2" key="1">
    <citation type="journal article" date="2017" name="Nature">
        <title>The sunflower genome provides insights into oil metabolism, flowering and Asterid evolution.</title>
        <authorList>
            <person name="Badouin H."/>
            <person name="Gouzy J."/>
            <person name="Grassa C.J."/>
            <person name="Murat F."/>
            <person name="Staton S.E."/>
            <person name="Cottret L."/>
            <person name="Lelandais-Briere C."/>
            <person name="Owens G.L."/>
            <person name="Carrere S."/>
            <person name="Mayjonade B."/>
            <person name="Legrand L."/>
            <person name="Gill N."/>
            <person name="Kane N.C."/>
            <person name="Bowers J.E."/>
            <person name="Hubner S."/>
            <person name="Bellec A."/>
            <person name="Berard A."/>
            <person name="Berges H."/>
            <person name="Blanchet N."/>
            <person name="Boniface M.C."/>
            <person name="Brunel D."/>
            <person name="Catrice O."/>
            <person name="Chaidir N."/>
            <person name="Claudel C."/>
            <person name="Donnadieu C."/>
            <person name="Faraut T."/>
            <person name="Fievet G."/>
            <person name="Helmstetter N."/>
            <person name="King M."/>
            <person name="Knapp S.J."/>
            <person name="Lai Z."/>
            <person name="Le Paslier M.C."/>
            <person name="Lippi Y."/>
            <person name="Lorenzon L."/>
            <person name="Mandel J.R."/>
            <person name="Marage G."/>
            <person name="Marchand G."/>
            <person name="Marquand E."/>
            <person name="Bret-Mestries E."/>
            <person name="Morien E."/>
            <person name="Nambeesan S."/>
            <person name="Nguyen T."/>
            <person name="Pegot-Espagnet P."/>
            <person name="Pouilly N."/>
            <person name="Raftis F."/>
            <person name="Sallet E."/>
            <person name="Schiex T."/>
            <person name="Thomas J."/>
            <person name="Vandecasteele C."/>
            <person name="Vares D."/>
            <person name="Vear F."/>
            <person name="Vautrin S."/>
            <person name="Crespi M."/>
            <person name="Mangin B."/>
            <person name="Burke J.M."/>
            <person name="Salse J."/>
            <person name="Munos S."/>
            <person name="Vincourt P."/>
            <person name="Rieseberg L.H."/>
            <person name="Langlade N.B."/>
        </authorList>
    </citation>
    <scope>NUCLEOTIDE SEQUENCE</scope>
    <source>
        <tissue evidence="2">Leaves</tissue>
    </source>
</reference>
<comment type="caution">
    <text evidence="2">The sequence shown here is derived from an EMBL/GenBank/DDBJ whole genome shotgun (WGS) entry which is preliminary data.</text>
</comment>
<evidence type="ECO:0000313" key="3">
    <source>
        <dbReference type="Proteomes" id="UP000215914"/>
    </source>
</evidence>
<dbReference type="Gramene" id="mRNA:HanXRQr2_Chr09g0382971">
    <property type="protein sequence ID" value="mRNA:HanXRQr2_Chr09g0382971"/>
    <property type="gene ID" value="HanXRQr2_Chr09g0382971"/>
</dbReference>
<gene>
    <name evidence="2" type="ORF">HanXRQr2_Chr09g0382971</name>
</gene>
<feature type="compositionally biased region" description="Basic residues" evidence="1">
    <location>
        <begin position="31"/>
        <end position="43"/>
    </location>
</feature>
<keyword evidence="3" id="KW-1185">Reference proteome</keyword>
<feature type="region of interest" description="Disordered" evidence="1">
    <location>
        <begin position="28"/>
        <end position="49"/>
    </location>
</feature>
<accession>A0A9K3N8A5</accession>
<organism evidence="2 3">
    <name type="scientific">Helianthus annuus</name>
    <name type="common">Common sunflower</name>
    <dbReference type="NCBI Taxonomy" id="4232"/>
    <lineage>
        <taxon>Eukaryota</taxon>
        <taxon>Viridiplantae</taxon>
        <taxon>Streptophyta</taxon>
        <taxon>Embryophyta</taxon>
        <taxon>Tracheophyta</taxon>
        <taxon>Spermatophyta</taxon>
        <taxon>Magnoliopsida</taxon>
        <taxon>eudicotyledons</taxon>
        <taxon>Gunneridae</taxon>
        <taxon>Pentapetalae</taxon>
        <taxon>asterids</taxon>
        <taxon>campanulids</taxon>
        <taxon>Asterales</taxon>
        <taxon>Asteraceae</taxon>
        <taxon>Asteroideae</taxon>
        <taxon>Heliantheae alliance</taxon>
        <taxon>Heliantheae</taxon>
        <taxon>Helianthus</taxon>
    </lineage>
</organism>